<dbReference type="PROSITE" id="PS51257">
    <property type="entry name" value="PROKAR_LIPOPROTEIN"/>
    <property type="match status" value="1"/>
</dbReference>
<protein>
    <recommendedName>
        <fullName evidence="2">Secretion system C-terminal sorting domain-containing protein</fullName>
    </recommendedName>
</protein>
<evidence type="ECO:0000256" key="1">
    <source>
        <dbReference type="ARBA" id="ARBA00022729"/>
    </source>
</evidence>
<dbReference type="Pfam" id="PF18962">
    <property type="entry name" value="Por_Secre_tail"/>
    <property type="match status" value="1"/>
</dbReference>
<evidence type="ECO:0000313" key="4">
    <source>
        <dbReference type="Proteomes" id="UP000236654"/>
    </source>
</evidence>
<evidence type="ECO:0000259" key="2">
    <source>
        <dbReference type="Pfam" id="PF18962"/>
    </source>
</evidence>
<dbReference type="OrthoDB" id="1110367at2"/>
<dbReference type="AlphaFoldDB" id="A0A2I0R5K3"/>
<dbReference type="RefSeq" id="WP_101333007.1">
    <property type="nucleotide sequence ID" value="NZ_PJNI01000001.1"/>
</dbReference>
<name>A0A2I0R5K3_9FLAO</name>
<accession>A0A2I0R5K3</accession>
<keyword evidence="4" id="KW-1185">Reference proteome</keyword>
<dbReference type="EMBL" id="PJNI01000001">
    <property type="protein sequence ID" value="PKR81861.1"/>
    <property type="molecule type" value="Genomic_DNA"/>
</dbReference>
<keyword evidence="1" id="KW-0732">Signal</keyword>
<dbReference type="NCBIfam" id="TIGR04183">
    <property type="entry name" value="Por_Secre_tail"/>
    <property type="match status" value="1"/>
</dbReference>
<proteinExistence type="predicted"/>
<dbReference type="Proteomes" id="UP000236654">
    <property type="component" value="Unassembled WGS sequence"/>
</dbReference>
<sequence length="109" mass="12202">MKATLFLTLLLIIISCKKDEPIKSYLSETPVLKGFYLRDANGLLMQNKNAIESGVIMQLVDISGKTIATKTGKSMRQTFDLSILSRGVYFVKVFTENGQLVGERKILKE</sequence>
<evidence type="ECO:0000313" key="3">
    <source>
        <dbReference type="EMBL" id="PKR81861.1"/>
    </source>
</evidence>
<dbReference type="InterPro" id="IPR026444">
    <property type="entry name" value="Secre_tail"/>
</dbReference>
<gene>
    <name evidence="3" type="ORF">CW751_00550</name>
</gene>
<reference evidence="3 4" key="1">
    <citation type="submission" date="2017-12" db="EMBL/GenBank/DDBJ databases">
        <title>The draft genome sequence of Brumimicrobium saltpan LHR20.</title>
        <authorList>
            <person name="Do Z.-J."/>
            <person name="Luo H.-R."/>
        </authorList>
    </citation>
    <scope>NUCLEOTIDE SEQUENCE [LARGE SCALE GENOMIC DNA]</scope>
    <source>
        <strain evidence="3 4">LHR20</strain>
    </source>
</reference>
<organism evidence="3 4">
    <name type="scientific">Brumimicrobium salinarum</name>
    <dbReference type="NCBI Taxonomy" id="2058658"/>
    <lineage>
        <taxon>Bacteria</taxon>
        <taxon>Pseudomonadati</taxon>
        <taxon>Bacteroidota</taxon>
        <taxon>Flavobacteriia</taxon>
        <taxon>Flavobacteriales</taxon>
        <taxon>Crocinitomicaceae</taxon>
        <taxon>Brumimicrobium</taxon>
    </lineage>
</organism>
<comment type="caution">
    <text evidence="3">The sequence shown here is derived from an EMBL/GenBank/DDBJ whole genome shotgun (WGS) entry which is preliminary data.</text>
</comment>
<feature type="domain" description="Secretion system C-terminal sorting" evidence="2">
    <location>
        <begin position="48"/>
        <end position="105"/>
    </location>
</feature>